<dbReference type="SMART" id="SM00490">
    <property type="entry name" value="HELICc"/>
    <property type="match status" value="1"/>
</dbReference>
<accession>A0ABU9H7X7</accession>
<dbReference type="EC" id="5.6.2.4" evidence="10"/>
<dbReference type="InterPro" id="IPR032284">
    <property type="entry name" value="RecQ_Zn-bd"/>
</dbReference>
<keyword evidence="2" id="KW-0479">Metal-binding</keyword>
<proteinExistence type="inferred from homology"/>
<dbReference type="NCBIfam" id="TIGR00614">
    <property type="entry name" value="recQ_fam"/>
    <property type="match status" value="1"/>
</dbReference>
<comment type="similarity">
    <text evidence="1">Belongs to the helicase family. RecQ subfamily.</text>
</comment>
<dbReference type="PROSITE" id="PS00690">
    <property type="entry name" value="DEAH_ATP_HELICASE"/>
    <property type="match status" value="1"/>
</dbReference>
<dbReference type="SUPFAM" id="SSF52540">
    <property type="entry name" value="P-loop containing nucleoside triphosphate hydrolases"/>
    <property type="match status" value="1"/>
</dbReference>
<evidence type="ECO:0000256" key="6">
    <source>
        <dbReference type="ARBA" id="ARBA00022840"/>
    </source>
</evidence>
<keyword evidence="16" id="KW-1185">Reference proteome</keyword>
<protein>
    <recommendedName>
        <fullName evidence="11">ATP-dependent DNA helicase RecQ</fullName>
        <ecNumber evidence="10">5.6.2.4</ecNumber>
    </recommendedName>
    <alternativeName>
        <fullName evidence="12">DNA 3'-5' helicase RecQ</fullName>
    </alternativeName>
</protein>
<dbReference type="PANTHER" id="PTHR13710:SF105">
    <property type="entry name" value="ATP-DEPENDENT DNA HELICASE Q1"/>
    <property type="match status" value="1"/>
</dbReference>
<evidence type="ECO:0000256" key="9">
    <source>
        <dbReference type="ARBA" id="ARBA00034617"/>
    </source>
</evidence>
<feature type="domain" description="Helicase ATP-binding" evidence="13">
    <location>
        <begin position="22"/>
        <end position="190"/>
    </location>
</feature>
<dbReference type="EMBL" id="JBAKBA010000002">
    <property type="protein sequence ID" value="MEL0657898.1"/>
    <property type="molecule type" value="Genomic_DNA"/>
</dbReference>
<reference evidence="15 16" key="1">
    <citation type="submission" date="2024-02" db="EMBL/GenBank/DDBJ databases">
        <title>Bacteria isolated from the canopy kelp, Nereocystis luetkeana.</title>
        <authorList>
            <person name="Pfister C.A."/>
            <person name="Younker I.T."/>
            <person name="Light S.H."/>
        </authorList>
    </citation>
    <scope>NUCLEOTIDE SEQUENCE [LARGE SCALE GENOMIC DNA]</scope>
    <source>
        <strain evidence="15 16">TI.2.07</strain>
    </source>
</reference>
<dbReference type="Pfam" id="PF00270">
    <property type="entry name" value="DEAD"/>
    <property type="match status" value="1"/>
</dbReference>
<evidence type="ECO:0000313" key="15">
    <source>
        <dbReference type="EMBL" id="MEL0657898.1"/>
    </source>
</evidence>
<dbReference type="InterPro" id="IPR002464">
    <property type="entry name" value="DNA/RNA_helicase_DEAH_CS"/>
</dbReference>
<dbReference type="Proteomes" id="UP001366060">
    <property type="component" value="Unassembled WGS sequence"/>
</dbReference>
<keyword evidence="5 15" id="KW-0347">Helicase</keyword>
<dbReference type="InterPro" id="IPR004589">
    <property type="entry name" value="DNA_helicase_ATP-dep_RecQ"/>
</dbReference>
<dbReference type="PROSITE" id="PS51192">
    <property type="entry name" value="HELICASE_ATP_BIND_1"/>
    <property type="match status" value="1"/>
</dbReference>
<dbReference type="InterPro" id="IPR027417">
    <property type="entry name" value="P-loop_NTPase"/>
</dbReference>
<evidence type="ECO:0000313" key="16">
    <source>
        <dbReference type="Proteomes" id="UP001366060"/>
    </source>
</evidence>
<organism evidence="15 16">
    <name type="scientific">Psychromonas arctica</name>
    <dbReference type="NCBI Taxonomy" id="168275"/>
    <lineage>
        <taxon>Bacteria</taxon>
        <taxon>Pseudomonadati</taxon>
        <taxon>Pseudomonadota</taxon>
        <taxon>Gammaproteobacteria</taxon>
        <taxon>Alteromonadales</taxon>
        <taxon>Psychromonadaceae</taxon>
        <taxon>Psychromonas</taxon>
    </lineage>
</organism>
<dbReference type="SMART" id="SM00487">
    <property type="entry name" value="DEXDc"/>
    <property type="match status" value="1"/>
</dbReference>
<dbReference type="Pfam" id="PF00271">
    <property type="entry name" value="Helicase_C"/>
    <property type="match status" value="1"/>
</dbReference>
<keyword evidence="7" id="KW-0238">DNA-binding</keyword>
<dbReference type="PANTHER" id="PTHR13710">
    <property type="entry name" value="DNA HELICASE RECQ FAMILY MEMBER"/>
    <property type="match status" value="1"/>
</dbReference>
<evidence type="ECO:0000256" key="1">
    <source>
        <dbReference type="ARBA" id="ARBA00005446"/>
    </source>
</evidence>
<sequence length="637" mass="71639">MYSTLQQYFGFDQFRPGQEPVIQALLDGHSAAAIFPTGSGKSLCYQLPALHLPHLTLVVSPLLALIQDQLEFLQSKGIKAASIQSMQSPAESAQVYKSVANGEIKILFISVERLNSERFRAFLKKVPISLLVVDEAHCISEWGHNFRPDYLKLASYREEFAIQQVLLLTATATSKVIHDMAAKFHIDINNITLTGSYRSNLNLSVVGVDEASKLPSLLPWLKDRQHRAGIIYVTLQKTAEQVAESLLRQGVQATAYHAGLDSEVRQGIQQQFMSGKIPLIVATIAFGMGIDKSDIRFVVHYDLPKSIENYAQEIGRAGRDGQPSDCLVLANKNNLNVLENFVYADTPEGSAIDFIINEIYQTQGHWEVVMNSLSTQSNIRLLALKTLLVYLELEQVIEPAYSYYAEYKYKFLVPENELVSRFNGERAQFVQTILATSDRARTWSTLNFEKMQQTYQCERSRVLTAIDYLDQQGLIELQTKQMTQVYKVDKSKITGDLLGELTQRFSQKESSEIQRIHHLLAFFASDECLNLQLAQYFSDTNLQGACGHCSVCAGHPAVMPVVASLRPLQQYDAAQQCIEISEKLGVHDSAVLRARFFCGLTTPIFTRLKVRQLTGFASLENYRFSDVLAWIEKGCFK</sequence>
<dbReference type="InterPro" id="IPR014001">
    <property type="entry name" value="Helicase_ATP-bd"/>
</dbReference>
<dbReference type="GO" id="GO:0004386">
    <property type="term" value="F:helicase activity"/>
    <property type="evidence" value="ECO:0007669"/>
    <property type="project" value="UniProtKB-KW"/>
</dbReference>
<dbReference type="CDD" id="cd18794">
    <property type="entry name" value="SF2_C_RecQ"/>
    <property type="match status" value="1"/>
</dbReference>
<dbReference type="Gene3D" id="1.10.10.10">
    <property type="entry name" value="Winged helix-like DNA-binding domain superfamily/Winged helix DNA-binding domain"/>
    <property type="match status" value="1"/>
</dbReference>
<evidence type="ECO:0000259" key="14">
    <source>
        <dbReference type="PROSITE" id="PS51194"/>
    </source>
</evidence>
<keyword evidence="4" id="KW-0378">Hydrolase</keyword>
<comment type="caution">
    <text evidence="15">The sequence shown here is derived from an EMBL/GenBank/DDBJ whole genome shotgun (WGS) entry which is preliminary data.</text>
</comment>
<dbReference type="InterPro" id="IPR001650">
    <property type="entry name" value="Helicase_C-like"/>
</dbReference>
<name>A0ABU9H7X7_9GAMM</name>
<keyword evidence="8" id="KW-0413">Isomerase</keyword>
<dbReference type="CDD" id="cd18018">
    <property type="entry name" value="DEXHc_RecQ4-like"/>
    <property type="match status" value="1"/>
</dbReference>
<dbReference type="RefSeq" id="WP_341626644.1">
    <property type="nucleotide sequence ID" value="NZ_JBAKBA010000002.1"/>
</dbReference>
<evidence type="ECO:0000259" key="13">
    <source>
        <dbReference type="PROSITE" id="PS51192"/>
    </source>
</evidence>
<comment type="catalytic activity">
    <reaction evidence="9">
        <text>Couples ATP hydrolysis with the unwinding of duplex DNA by translocating in the 3'-5' direction.</text>
        <dbReference type="EC" id="5.6.2.4"/>
    </reaction>
</comment>
<evidence type="ECO:0000256" key="3">
    <source>
        <dbReference type="ARBA" id="ARBA00022741"/>
    </source>
</evidence>
<evidence type="ECO:0000256" key="5">
    <source>
        <dbReference type="ARBA" id="ARBA00022806"/>
    </source>
</evidence>
<dbReference type="PROSITE" id="PS51194">
    <property type="entry name" value="HELICASE_CTER"/>
    <property type="match status" value="1"/>
</dbReference>
<gene>
    <name evidence="15" type="ORF">V6255_02000</name>
</gene>
<dbReference type="Pfam" id="PF16124">
    <property type="entry name" value="RecQ_Zn_bind"/>
    <property type="match status" value="1"/>
</dbReference>
<evidence type="ECO:0000256" key="10">
    <source>
        <dbReference type="ARBA" id="ARBA00034808"/>
    </source>
</evidence>
<dbReference type="InterPro" id="IPR036388">
    <property type="entry name" value="WH-like_DNA-bd_sf"/>
</dbReference>
<evidence type="ECO:0000256" key="8">
    <source>
        <dbReference type="ARBA" id="ARBA00023235"/>
    </source>
</evidence>
<keyword evidence="3" id="KW-0547">Nucleotide-binding</keyword>
<dbReference type="InterPro" id="IPR011545">
    <property type="entry name" value="DEAD/DEAH_box_helicase_dom"/>
</dbReference>
<evidence type="ECO:0000256" key="2">
    <source>
        <dbReference type="ARBA" id="ARBA00022723"/>
    </source>
</evidence>
<evidence type="ECO:0000256" key="4">
    <source>
        <dbReference type="ARBA" id="ARBA00022801"/>
    </source>
</evidence>
<dbReference type="Gene3D" id="3.40.50.300">
    <property type="entry name" value="P-loop containing nucleotide triphosphate hydrolases"/>
    <property type="match status" value="2"/>
</dbReference>
<keyword evidence="6" id="KW-0067">ATP-binding</keyword>
<evidence type="ECO:0000256" key="11">
    <source>
        <dbReference type="ARBA" id="ARBA00044535"/>
    </source>
</evidence>
<evidence type="ECO:0000256" key="7">
    <source>
        <dbReference type="ARBA" id="ARBA00023125"/>
    </source>
</evidence>
<evidence type="ECO:0000256" key="12">
    <source>
        <dbReference type="ARBA" id="ARBA00044550"/>
    </source>
</evidence>
<feature type="domain" description="Helicase C-terminal" evidence="14">
    <location>
        <begin position="213"/>
        <end position="376"/>
    </location>
</feature>